<comment type="caution">
    <text evidence="7">The sequence shown here is derived from an EMBL/GenBank/DDBJ whole genome shotgun (WGS) entry which is preliminary data.</text>
</comment>
<evidence type="ECO:0000313" key="7">
    <source>
        <dbReference type="EMBL" id="MBG9986568.1"/>
    </source>
</evidence>
<evidence type="ECO:0000313" key="8">
    <source>
        <dbReference type="Proteomes" id="UP000721415"/>
    </source>
</evidence>
<proteinExistence type="predicted"/>
<comment type="subcellular location">
    <subcellularLocation>
        <location evidence="1">Membrane</location>
        <topology evidence="1">Multi-pass membrane protein</topology>
    </subcellularLocation>
</comment>
<evidence type="ECO:0000259" key="6">
    <source>
        <dbReference type="Pfam" id="PF12698"/>
    </source>
</evidence>
<gene>
    <name evidence="7" type="ORF">HZY91_06615</name>
</gene>
<evidence type="ECO:0000256" key="2">
    <source>
        <dbReference type="ARBA" id="ARBA00022692"/>
    </source>
</evidence>
<feature type="transmembrane region" description="Helical" evidence="5">
    <location>
        <begin position="254"/>
        <end position="278"/>
    </location>
</feature>
<feature type="transmembrane region" description="Helical" evidence="5">
    <location>
        <begin position="21"/>
        <end position="42"/>
    </location>
</feature>
<feature type="transmembrane region" description="Helical" evidence="5">
    <location>
        <begin position="321"/>
        <end position="341"/>
    </location>
</feature>
<dbReference type="InterPro" id="IPR013525">
    <property type="entry name" value="ABC2_TM"/>
</dbReference>
<dbReference type="Proteomes" id="UP000721415">
    <property type="component" value="Unassembled WGS sequence"/>
</dbReference>
<evidence type="ECO:0000256" key="3">
    <source>
        <dbReference type="ARBA" id="ARBA00022989"/>
    </source>
</evidence>
<reference evidence="7 8" key="1">
    <citation type="submission" date="2020-07" db="EMBL/GenBank/DDBJ databases">
        <title>Facklamia lactis sp. nov., isolated from raw milk.</title>
        <authorList>
            <person name="Doll E.V."/>
            <person name="Huptas C."/>
            <person name="Staib L."/>
            <person name="Wenning M."/>
            <person name="Scherer S."/>
        </authorList>
    </citation>
    <scope>NUCLEOTIDE SEQUENCE [LARGE SCALE GENOMIC DNA]</scope>
    <source>
        <strain evidence="7 8">DSM 111018</strain>
    </source>
</reference>
<feature type="transmembrane region" description="Helical" evidence="5">
    <location>
        <begin position="208"/>
        <end position="229"/>
    </location>
</feature>
<name>A0ABS0LR01_9LACT</name>
<evidence type="ECO:0000256" key="4">
    <source>
        <dbReference type="ARBA" id="ARBA00023136"/>
    </source>
</evidence>
<keyword evidence="2 5" id="KW-0812">Transmembrane</keyword>
<accession>A0ABS0LR01</accession>
<organism evidence="7 8">
    <name type="scientific">Facklamia lactis</name>
    <dbReference type="NCBI Taxonomy" id="2749967"/>
    <lineage>
        <taxon>Bacteria</taxon>
        <taxon>Bacillati</taxon>
        <taxon>Bacillota</taxon>
        <taxon>Bacilli</taxon>
        <taxon>Lactobacillales</taxon>
        <taxon>Aerococcaceae</taxon>
        <taxon>Facklamia</taxon>
    </lineage>
</organism>
<feature type="transmembrane region" description="Helical" evidence="5">
    <location>
        <begin position="290"/>
        <end position="309"/>
    </location>
</feature>
<dbReference type="EMBL" id="JACBXQ010000003">
    <property type="protein sequence ID" value="MBG9986568.1"/>
    <property type="molecule type" value="Genomic_DNA"/>
</dbReference>
<protein>
    <submittedName>
        <fullName evidence="7">ABC transporter permease</fullName>
    </submittedName>
</protein>
<feature type="domain" description="ABC-2 type transporter transmembrane" evidence="6">
    <location>
        <begin position="20"/>
        <end position="397"/>
    </location>
</feature>
<dbReference type="RefSeq" id="WP_197115479.1">
    <property type="nucleotide sequence ID" value="NZ_JACBXQ010000003.1"/>
</dbReference>
<sequence>MLKHLFHYTPLIMYRNPEGTLWGLLFPIFYAIILLFAFSNLLTLNNEFDPVPVAAIFESEQKDKLQEQIAVVAQEGKFNEKDELIAIETDNQEEALIVYHPVNDIKSAKEIMEQKKLNGYIIMEGDPAKISMEIAPGAINQFSSSILYSVLSSYSSISNGAQQAFMNAVKTENANKRIEMLTQKLDNFQSNPYLVKKEQKKGTSSLSVYFYAALAYICIYFTHMGASMVEINQAYNSSSSLLVTHSPAPKWKRFIICFIAWGIPCLLVTYLLVGIYYLYGVPLGDDWGRVYLLMTLGVLLGLLIGTSISSIAGKREKLSQALAIGLPLFFAMTSGMMGHGIKITINERAPWINKINPVSLINDGLYYLNNYPSYKQYNQNILMIIVYCLILTLITLFGLRRKDYASL</sequence>
<keyword evidence="4 5" id="KW-0472">Membrane</keyword>
<feature type="transmembrane region" description="Helical" evidence="5">
    <location>
        <begin position="381"/>
        <end position="399"/>
    </location>
</feature>
<evidence type="ECO:0000256" key="1">
    <source>
        <dbReference type="ARBA" id="ARBA00004141"/>
    </source>
</evidence>
<keyword evidence="3 5" id="KW-1133">Transmembrane helix</keyword>
<keyword evidence="8" id="KW-1185">Reference proteome</keyword>
<evidence type="ECO:0000256" key="5">
    <source>
        <dbReference type="SAM" id="Phobius"/>
    </source>
</evidence>
<dbReference type="Pfam" id="PF12698">
    <property type="entry name" value="ABC2_membrane_3"/>
    <property type="match status" value="1"/>
</dbReference>